<dbReference type="EMBL" id="NBIV01000010">
    <property type="protein sequence ID" value="PXF48898.1"/>
    <property type="molecule type" value="Genomic_DNA"/>
</dbReference>
<reference evidence="1 2" key="1">
    <citation type="journal article" date="2018" name="Mol. Biol. Evol.">
        <title>Analysis of the draft genome of the red seaweed Gracilariopsis chorda provides insights into genome size evolution in Rhodophyta.</title>
        <authorList>
            <person name="Lee J."/>
            <person name="Yang E.C."/>
            <person name="Graf L."/>
            <person name="Yang J.H."/>
            <person name="Qiu H."/>
            <person name="Zel Zion U."/>
            <person name="Chan C.X."/>
            <person name="Stephens T.G."/>
            <person name="Weber A.P.M."/>
            <person name="Boo G.H."/>
            <person name="Boo S.M."/>
            <person name="Kim K.M."/>
            <person name="Shin Y."/>
            <person name="Jung M."/>
            <person name="Lee S.J."/>
            <person name="Yim H.S."/>
            <person name="Lee J.H."/>
            <person name="Bhattacharya D."/>
            <person name="Yoon H.S."/>
        </authorList>
    </citation>
    <scope>NUCLEOTIDE SEQUENCE [LARGE SCALE GENOMIC DNA]</scope>
    <source>
        <strain evidence="1 2">SKKU-2015</strain>
        <tissue evidence="1">Whole body</tissue>
    </source>
</reference>
<protein>
    <submittedName>
        <fullName evidence="1">Uncharacterized protein</fullName>
    </submittedName>
</protein>
<dbReference type="PANTHER" id="PTHR33845:SF1">
    <property type="entry name" value="C2H2-TYPE DOMAIN-CONTAINING PROTEIN"/>
    <property type="match status" value="1"/>
</dbReference>
<evidence type="ECO:0000313" key="2">
    <source>
        <dbReference type="Proteomes" id="UP000247409"/>
    </source>
</evidence>
<sequence>MKFGPLCYREKTIDFLDKKGISWHATVVFYLPDDYGSDVENTSPHHLSMLFYDHIVQGDTQQDVSGVASLLEAAMMQLKIDLPKVKEVVAISDNATCYQNTRLPIILPFIAKAKGFSVLRFMHTETQDGKSMVDALFAIALQHVSKIVVEGMDVITSSTLVTALRAGGGLKKTAAELIQLERKNKNFALGIIFDVRTITECHGLEEIMSINTWGGAQIGKGLAFDVFVIPQ</sequence>
<name>A0A2V3J3B4_9FLOR</name>
<proteinExistence type="predicted"/>
<gene>
    <name evidence="1" type="ORF">BWQ96_01240</name>
</gene>
<organism evidence="1 2">
    <name type="scientific">Gracilariopsis chorda</name>
    <dbReference type="NCBI Taxonomy" id="448386"/>
    <lineage>
        <taxon>Eukaryota</taxon>
        <taxon>Rhodophyta</taxon>
        <taxon>Florideophyceae</taxon>
        <taxon>Rhodymeniophycidae</taxon>
        <taxon>Gracilariales</taxon>
        <taxon>Gracilariaceae</taxon>
        <taxon>Gracilariopsis</taxon>
    </lineage>
</organism>
<dbReference type="PANTHER" id="PTHR33845">
    <property type="entry name" value="C2H2-TYPE DOMAIN-CONTAINING PROTEIN"/>
    <property type="match status" value="1"/>
</dbReference>
<accession>A0A2V3J3B4</accession>
<dbReference type="STRING" id="448386.A0A2V3J3B4"/>
<keyword evidence="2" id="KW-1185">Reference proteome</keyword>
<dbReference type="AlphaFoldDB" id="A0A2V3J3B4"/>
<dbReference type="OrthoDB" id="6380093at2759"/>
<comment type="caution">
    <text evidence="1">The sequence shown here is derived from an EMBL/GenBank/DDBJ whole genome shotgun (WGS) entry which is preliminary data.</text>
</comment>
<dbReference type="Proteomes" id="UP000247409">
    <property type="component" value="Unassembled WGS sequence"/>
</dbReference>
<evidence type="ECO:0000313" key="1">
    <source>
        <dbReference type="EMBL" id="PXF48898.1"/>
    </source>
</evidence>